<organism evidence="1 2">
    <name type="scientific">Sphingomonas trueperi</name>
    <dbReference type="NCBI Taxonomy" id="53317"/>
    <lineage>
        <taxon>Bacteria</taxon>
        <taxon>Pseudomonadati</taxon>
        <taxon>Pseudomonadota</taxon>
        <taxon>Alphaproteobacteria</taxon>
        <taxon>Sphingomonadales</taxon>
        <taxon>Sphingomonadaceae</taxon>
        <taxon>Sphingomonas</taxon>
    </lineage>
</organism>
<proteinExistence type="predicted"/>
<gene>
    <name evidence="1" type="ORF">GGR89_000843</name>
</gene>
<sequence length="58" mass="6032">MDERGAGIEMVCTHLVDAIALLDLLGEDAEAANISLSLERLTTKYGVTASSGALRDPG</sequence>
<keyword evidence="2" id="KW-1185">Reference proteome</keyword>
<comment type="caution">
    <text evidence="1">The sequence shown here is derived from an EMBL/GenBank/DDBJ whole genome shotgun (WGS) entry which is preliminary data.</text>
</comment>
<evidence type="ECO:0000313" key="1">
    <source>
        <dbReference type="EMBL" id="NJB96543.1"/>
    </source>
</evidence>
<name>A0A7X6BBI0_9SPHN</name>
<protein>
    <submittedName>
        <fullName evidence="1">Uncharacterized protein</fullName>
    </submittedName>
</protein>
<dbReference type="Proteomes" id="UP000531251">
    <property type="component" value="Unassembled WGS sequence"/>
</dbReference>
<reference evidence="1 2" key="1">
    <citation type="submission" date="2020-03" db="EMBL/GenBank/DDBJ databases">
        <title>Genomic Encyclopedia of Type Strains, Phase IV (KMG-IV): sequencing the most valuable type-strain genomes for metagenomic binning, comparative biology and taxonomic classification.</title>
        <authorList>
            <person name="Goeker M."/>
        </authorList>
    </citation>
    <scope>NUCLEOTIDE SEQUENCE [LARGE SCALE GENOMIC DNA]</scope>
    <source>
        <strain evidence="1 2">DSM 7225</strain>
    </source>
</reference>
<dbReference type="AlphaFoldDB" id="A0A7X6BBI0"/>
<dbReference type="RefSeq" id="WP_164542634.1">
    <property type="nucleotide sequence ID" value="NZ_BAAADY010000025.1"/>
</dbReference>
<evidence type="ECO:0000313" key="2">
    <source>
        <dbReference type="Proteomes" id="UP000531251"/>
    </source>
</evidence>
<dbReference type="EMBL" id="JAATJB010000002">
    <property type="protein sequence ID" value="NJB96543.1"/>
    <property type="molecule type" value="Genomic_DNA"/>
</dbReference>
<accession>A0A7X6BBI0</accession>